<sequence length="135" mass="15158">MTASINETTPMDSRRRRQLTLAVLSLFDKWHVADEQRLQMLGESADNTALLQTLAEGGSLEADSEALQRAGHLLGIHRSLQQRYANSPRIVEEWIHCPNSLTNNQAPIEWLCLKNIDGVQRVHKLVEAQFGGGWS</sequence>
<proteinExistence type="predicted"/>
<evidence type="ECO:0000313" key="2">
    <source>
        <dbReference type="Proteomes" id="UP001204445"/>
    </source>
</evidence>
<dbReference type="EMBL" id="JANUCT010000015">
    <property type="protein sequence ID" value="MCS3904081.1"/>
    <property type="molecule type" value="Genomic_DNA"/>
</dbReference>
<reference evidence="1" key="1">
    <citation type="submission" date="2022-08" db="EMBL/GenBank/DDBJ databases">
        <title>Genomic Encyclopedia of Type Strains, Phase III (KMG-III): the genomes of soil and plant-associated and newly described type strains.</title>
        <authorList>
            <person name="Whitman W."/>
        </authorList>
    </citation>
    <scope>NUCLEOTIDE SEQUENCE</scope>
    <source>
        <strain evidence="1">HMT 1</strain>
    </source>
</reference>
<dbReference type="AlphaFoldDB" id="A0AAE3HMU0"/>
<keyword evidence="2" id="KW-1185">Reference proteome</keyword>
<evidence type="ECO:0008006" key="3">
    <source>
        <dbReference type="Google" id="ProtNLM"/>
    </source>
</evidence>
<gene>
    <name evidence="1" type="ORF">J2T55_002114</name>
</gene>
<dbReference type="Proteomes" id="UP001204445">
    <property type="component" value="Unassembled WGS sequence"/>
</dbReference>
<comment type="caution">
    <text evidence="1">The sequence shown here is derived from an EMBL/GenBank/DDBJ whole genome shotgun (WGS) entry which is preliminary data.</text>
</comment>
<evidence type="ECO:0000313" key="1">
    <source>
        <dbReference type="EMBL" id="MCS3904081.1"/>
    </source>
</evidence>
<accession>A0AAE3HMU0</accession>
<organism evidence="1 2">
    <name type="scientific">Methylohalomonas lacus</name>
    <dbReference type="NCBI Taxonomy" id="398773"/>
    <lineage>
        <taxon>Bacteria</taxon>
        <taxon>Pseudomonadati</taxon>
        <taxon>Pseudomonadota</taxon>
        <taxon>Gammaproteobacteria</taxon>
        <taxon>Methylohalomonadales</taxon>
        <taxon>Methylohalomonadaceae</taxon>
        <taxon>Methylohalomonas</taxon>
    </lineage>
</organism>
<name>A0AAE3HMU0_9GAMM</name>
<dbReference type="RefSeq" id="WP_259056310.1">
    <property type="nucleotide sequence ID" value="NZ_JANUCT010000015.1"/>
</dbReference>
<protein>
    <recommendedName>
        <fullName evidence="3">Antitoxin Xre/MbcA/ParS-like toxin-binding domain-containing protein</fullName>
    </recommendedName>
</protein>